<keyword evidence="1" id="KW-0732">Signal</keyword>
<sequence>MKKQKFFKTLLSVLAVLFFISCSTDVAGGSSEETNTIAGILKFPNGTAAAHAAIQMQSITGNNSTIFSDTTDRTGNFSMTVKERGLYGISAIADSFAFYDTVSLNGHSIRREASLSKTFDISGHVYLREQIPAGQTVVQIPGSPWLTRTDSSGYFILTDVPQSSLSIAVNSPDKSFVLNQEYAIPADTANTQPQSSYSWILPLSTEYQIAGYWTFDYLASDNSISDIRSISGKALLYGNAEISQGRNSGNALKLNDAGDFAVIENDNGVLDSAQAFSIEAWVNIDDFKAENAAIKNIVGKLGFQGNAVFSVALVQDTCNISGSAFAFFMASGNGDSLLCKNAAISTMPVQNNIWYYLAASWNGDSTNLFINGKQVASAPTPFATLSAPSSIPIYFGKENLSLRIDDVRLSTAALESIDVSHRYKE</sequence>
<organism evidence="2 3">
    <name type="scientific">Fibrobacter intestinalis</name>
    <dbReference type="NCBI Taxonomy" id="28122"/>
    <lineage>
        <taxon>Bacteria</taxon>
        <taxon>Pseudomonadati</taxon>
        <taxon>Fibrobacterota</taxon>
        <taxon>Fibrobacteria</taxon>
        <taxon>Fibrobacterales</taxon>
        <taxon>Fibrobacteraceae</taxon>
        <taxon>Fibrobacter</taxon>
    </lineage>
</organism>
<accession>A0A1M6SQK4</accession>
<dbReference type="Gene3D" id="2.60.120.200">
    <property type="match status" value="1"/>
</dbReference>
<keyword evidence="3" id="KW-1185">Reference proteome</keyword>
<gene>
    <name evidence="2" type="ORF">SAMN05720469_10721</name>
</gene>
<dbReference type="SUPFAM" id="SSF49899">
    <property type="entry name" value="Concanavalin A-like lectins/glucanases"/>
    <property type="match status" value="1"/>
</dbReference>
<dbReference type="EMBL" id="FRAW01000007">
    <property type="protein sequence ID" value="SHK47021.1"/>
    <property type="molecule type" value="Genomic_DNA"/>
</dbReference>
<dbReference type="Pfam" id="PF13385">
    <property type="entry name" value="Laminin_G_3"/>
    <property type="match status" value="1"/>
</dbReference>
<reference evidence="3" key="1">
    <citation type="submission" date="2016-11" db="EMBL/GenBank/DDBJ databases">
        <authorList>
            <person name="Varghese N."/>
            <person name="Submissions S."/>
        </authorList>
    </citation>
    <scope>NUCLEOTIDE SEQUENCE [LARGE SCALE GENOMIC DNA]</scope>
    <source>
        <strain evidence="3">UWOS</strain>
    </source>
</reference>
<dbReference type="AlphaFoldDB" id="A0A1M6SQK4"/>
<dbReference type="SUPFAM" id="SSF49464">
    <property type="entry name" value="Carboxypeptidase regulatory domain-like"/>
    <property type="match status" value="1"/>
</dbReference>
<protein>
    <submittedName>
        <fullName evidence="2">Concanavalin A-like lectin/glucanases superfamily protein</fullName>
    </submittedName>
</protein>
<dbReference type="InterPro" id="IPR008969">
    <property type="entry name" value="CarboxyPept-like_regulatory"/>
</dbReference>
<evidence type="ECO:0000313" key="3">
    <source>
        <dbReference type="Proteomes" id="UP000184275"/>
    </source>
</evidence>
<keyword evidence="2" id="KW-0430">Lectin</keyword>
<name>A0A1M6SQK4_9BACT</name>
<proteinExistence type="predicted"/>
<dbReference type="RefSeq" id="WP_073303168.1">
    <property type="nucleotide sequence ID" value="NZ_FRAW01000007.1"/>
</dbReference>
<feature type="chain" id="PRO_5012997401" evidence="1">
    <location>
        <begin position="28"/>
        <end position="425"/>
    </location>
</feature>
<dbReference type="InterPro" id="IPR013320">
    <property type="entry name" value="ConA-like_dom_sf"/>
</dbReference>
<evidence type="ECO:0000313" key="2">
    <source>
        <dbReference type="EMBL" id="SHK47021.1"/>
    </source>
</evidence>
<feature type="signal peptide" evidence="1">
    <location>
        <begin position="1"/>
        <end position="27"/>
    </location>
</feature>
<dbReference type="PROSITE" id="PS51257">
    <property type="entry name" value="PROKAR_LIPOPROTEIN"/>
    <property type="match status" value="1"/>
</dbReference>
<evidence type="ECO:0000256" key="1">
    <source>
        <dbReference type="SAM" id="SignalP"/>
    </source>
</evidence>
<dbReference type="Proteomes" id="UP000184275">
    <property type="component" value="Unassembled WGS sequence"/>
</dbReference>
<dbReference type="GO" id="GO:0030246">
    <property type="term" value="F:carbohydrate binding"/>
    <property type="evidence" value="ECO:0007669"/>
    <property type="project" value="UniProtKB-KW"/>
</dbReference>